<dbReference type="InterPro" id="IPR050228">
    <property type="entry name" value="Carboxylesterase_BioH"/>
</dbReference>
<dbReference type="Gene3D" id="3.40.50.1820">
    <property type="entry name" value="alpha/beta hydrolase"/>
    <property type="match status" value="1"/>
</dbReference>
<dbReference type="PRINTS" id="PR00412">
    <property type="entry name" value="EPOXHYDRLASE"/>
</dbReference>
<evidence type="ECO:0000259" key="1">
    <source>
        <dbReference type="Pfam" id="PF00561"/>
    </source>
</evidence>
<dbReference type="OrthoDB" id="8444301at2"/>
<organism evidence="2 3">
    <name type="scientific">Labedaea rhizosphaerae</name>
    <dbReference type="NCBI Taxonomy" id="598644"/>
    <lineage>
        <taxon>Bacteria</taxon>
        <taxon>Bacillati</taxon>
        <taxon>Actinomycetota</taxon>
        <taxon>Actinomycetes</taxon>
        <taxon>Pseudonocardiales</taxon>
        <taxon>Pseudonocardiaceae</taxon>
        <taxon>Labedaea</taxon>
    </lineage>
</organism>
<reference evidence="2 3" key="1">
    <citation type="submission" date="2019-03" db="EMBL/GenBank/DDBJ databases">
        <title>Genomic Encyclopedia of Type Strains, Phase IV (KMG-IV): sequencing the most valuable type-strain genomes for metagenomic binning, comparative biology and taxonomic classification.</title>
        <authorList>
            <person name="Goeker M."/>
        </authorList>
    </citation>
    <scope>NUCLEOTIDE SEQUENCE [LARGE SCALE GENOMIC DNA]</scope>
    <source>
        <strain evidence="2 3">DSM 45361</strain>
    </source>
</reference>
<feature type="domain" description="AB hydrolase-1" evidence="1">
    <location>
        <begin position="16"/>
        <end position="174"/>
    </location>
</feature>
<dbReference type="RefSeq" id="WP_133852892.1">
    <property type="nucleotide sequence ID" value="NZ_SNXZ01000006.1"/>
</dbReference>
<dbReference type="EMBL" id="SNXZ01000006">
    <property type="protein sequence ID" value="TDP93901.1"/>
    <property type="molecule type" value="Genomic_DNA"/>
</dbReference>
<sequence length="251" mass="27603">MADQLHVHTFGPVDAPPLLALHGITGHGARFRRLAETQLAEFRVIAPDLRGHGRSPKTPPWTLEQHAADLLAVLDAHEVDSAPVVGHSFGGPVALQLAQLAQQRVRRLVLLDPAVGMPPERLLDVARGAYQHFSSREELAAYQRDAWPFADESLIAEELAENTSGTAYRYEPASIATACSEMCRTPPLPSPSLHTLVVEARREDYVSPEFVKACRFALGSSFRHAGLDSGHMLYFERPDETGELIRSFLAE</sequence>
<comment type="caution">
    <text evidence="2">The sequence shown here is derived from an EMBL/GenBank/DDBJ whole genome shotgun (WGS) entry which is preliminary data.</text>
</comment>
<accession>A0A4R6S2V6</accession>
<proteinExistence type="predicted"/>
<evidence type="ECO:0000313" key="3">
    <source>
        <dbReference type="Proteomes" id="UP000295444"/>
    </source>
</evidence>
<dbReference type="SUPFAM" id="SSF53474">
    <property type="entry name" value="alpha/beta-Hydrolases"/>
    <property type="match status" value="1"/>
</dbReference>
<dbReference type="InterPro" id="IPR029058">
    <property type="entry name" value="AB_hydrolase_fold"/>
</dbReference>
<protein>
    <submittedName>
        <fullName evidence="2">Lipase</fullName>
    </submittedName>
</protein>
<dbReference type="PANTHER" id="PTHR43194">
    <property type="entry name" value="HYDROLASE ALPHA/BETA FOLD FAMILY"/>
    <property type="match status" value="1"/>
</dbReference>
<dbReference type="InterPro" id="IPR000639">
    <property type="entry name" value="Epox_hydrolase-like"/>
</dbReference>
<dbReference type="InterPro" id="IPR000073">
    <property type="entry name" value="AB_hydrolase_1"/>
</dbReference>
<dbReference type="PANTHER" id="PTHR43194:SF2">
    <property type="entry name" value="PEROXISOMAL MEMBRANE PROTEIN LPX1"/>
    <property type="match status" value="1"/>
</dbReference>
<gene>
    <name evidence="2" type="ORF">EV186_106295</name>
</gene>
<dbReference type="Proteomes" id="UP000295444">
    <property type="component" value="Unassembled WGS sequence"/>
</dbReference>
<dbReference type="PRINTS" id="PR00111">
    <property type="entry name" value="ABHYDROLASE"/>
</dbReference>
<dbReference type="Pfam" id="PF00561">
    <property type="entry name" value="Abhydrolase_1"/>
    <property type="match status" value="1"/>
</dbReference>
<dbReference type="GO" id="GO:0003824">
    <property type="term" value="F:catalytic activity"/>
    <property type="evidence" value="ECO:0007669"/>
    <property type="project" value="InterPro"/>
</dbReference>
<keyword evidence="3" id="KW-1185">Reference proteome</keyword>
<evidence type="ECO:0000313" key="2">
    <source>
        <dbReference type="EMBL" id="TDP93901.1"/>
    </source>
</evidence>
<name>A0A4R6S2V6_LABRH</name>
<dbReference type="AlphaFoldDB" id="A0A4R6S2V6"/>